<evidence type="ECO:0000313" key="1">
    <source>
        <dbReference type="EMBL" id="MBM3089638.1"/>
    </source>
</evidence>
<dbReference type="Proteomes" id="UP000744980">
    <property type="component" value="Unassembled WGS sequence"/>
</dbReference>
<gene>
    <name evidence="1" type="ORF">GFB56_02265</name>
</gene>
<proteinExistence type="predicted"/>
<protein>
    <submittedName>
        <fullName evidence="1">Glycosyltransferase family 2 protein</fullName>
    </submittedName>
</protein>
<sequence length="351" mass="40156">MAEINYPFRAQADATSIADRGVLERLSTWYETLKVERRERRKATSVSLRCVSHHGQTSLYPDELPLVFLTHNDAKLVPAFLSHYRQLGVTRFICVDDVSTDGTREFLLKQDDVDLWVSPVRYKDARRGRAWRETLLGLYGGPRWYVNVDSDEFLVYDGFETRTLWSVIHCLEKAGALRLPAPMLDMYPIDLSKADANLLSSRAPWEIADHLDSSGYTLSTTKRAISIKGGARKREFDADLELIKYPLIYWDDDCRFGPSIHQPLPYRRNFASMMGALLHFKFFSDYEKEITEAARDGQYFDNAAAYSKMTDVIAKKGTLQLQSDDSLKFTGSQQLLDLGFITPIAPTEPRR</sequence>
<dbReference type="EMBL" id="WXFA01000001">
    <property type="protein sequence ID" value="MBM3089638.1"/>
    <property type="molecule type" value="Genomic_DNA"/>
</dbReference>
<organism evidence="1 2">
    <name type="scientific">Ensifer canadensis</name>
    <dbReference type="NCBI Taxonomy" id="555315"/>
    <lineage>
        <taxon>Bacteria</taxon>
        <taxon>Pseudomonadati</taxon>
        <taxon>Pseudomonadota</taxon>
        <taxon>Alphaproteobacteria</taxon>
        <taxon>Hyphomicrobiales</taxon>
        <taxon>Rhizobiaceae</taxon>
        <taxon>Sinorhizobium/Ensifer group</taxon>
        <taxon>Ensifer</taxon>
    </lineage>
</organism>
<accession>A0AAW4FFL1</accession>
<evidence type="ECO:0000313" key="2">
    <source>
        <dbReference type="Proteomes" id="UP000744980"/>
    </source>
</evidence>
<dbReference type="InterPro" id="IPR029044">
    <property type="entry name" value="Nucleotide-diphossugar_trans"/>
</dbReference>
<comment type="caution">
    <text evidence="1">The sequence shown here is derived from an EMBL/GenBank/DDBJ whole genome shotgun (WGS) entry which is preliminary data.</text>
</comment>
<dbReference type="Pfam" id="PF13704">
    <property type="entry name" value="Glyco_tranf_2_4"/>
    <property type="match status" value="1"/>
</dbReference>
<reference evidence="1 2" key="1">
    <citation type="submission" date="2020-01" db="EMBL/GenBank/DDBJ databases">
        <title>Draft genome assembly of Ensifer adhaerens T173.</title>
        <authorList>
            <person name="Craig J.E."/>
            <person name="Stinchcombe J.R."/>
        </authorList>
    </citation>
    <scope>NUCLEOTIDE SEQUENCE [LARGE SCALE GENOMIC DNA]</scope>
    <source>
        <strain evidence="1 2">T173</strain>
    </source>
</reference>
<dbReference type="SUPFAM" id="SSF53448">
    <property type="entry name" value="Nucleotide-diphospho-sugar transferases"/>
    <property type="match status" value="1"/>
</dbReference>
<name>A0AAW4FFL1_9HYPH</name>
<dbReference type="AlphaFoldDB" id="A0AAW4FFL1"/>
<keyword evidence="2" id="KW-1185">Reference proteome</keyword>